<keyword evidence="3" id="KW-0732">Signal</keyword>
<evidence type="ECO:0000256" key="2">
    <source>
        <dbReference type="SAM" id="Phobius"/>
    </source>
</evidence>
<protein>
    <submittedName>
        <fullName evidence="5">EGF-like domain-containing protein</fullName>
    </submittedName>
</protein>
<feature type="signal peptide" evidence="3">
    <location>
        <begin position="1"/>
        <end position="23"/>
    </location>
</feature>
<keyword evidence="6" id="KW-1185">Reference proteome</keyword>
<keyword evidence="2" id="KW-0812">Transmembrane</keyword>
<dbReference type="RefSeq" id="XP_645897.1">
    <property type="nucleotide sequence ID" value="XM_640805.1"/>
</dbReference>
<reference evidence="5 6" key="1">
    <citation type="journal article" date="2005" name="Nature">
        <title>The genome of the social amoeba Dictyostelium discoideum.</title>
        <authorList>
            <consortium name="The Dictyostelium discoideum Sequencing Consortium"/>
            <person name="Eichinger L."/>
            <person name="Pachebat J.A."/>
            <person name="Glockner G."/>
            <person name="Rajandream M.A."/>
            <person name="Sucgang R."/>
            <person name="Berriman M."/>
            <person name="Song J."/>
            <person name="Olsen R."/>
            <person name="Szafranski K."/>
            <person name="Xu Q."/>
            <person name="Tunggal B."/>
            <person name="Kummerfeld S."/>
            <person name="Madera M."/>
            <person name="Konfortov B.A."/>
            <person name="Rivero F."/>
            <person name="Bankier A.T."/>
            <person name="Lehmann R."/>
            <person name="Hamlin N."/>
            <person name="Davies R."/>
            <person name="Gaudet P."/>
            <person name="Fey P."/>
            <person name="Pilcher K."/>
            <person name="Chen G."/>
            <person name="Saunders D."/>
            <person name="Sodergren E."/>
            <person name="Davis P."/>
            <person name="Kerhornou A."/>
            <person name="Nie X."/>
            <person name="Hall N."/>
            <person name="Anjard C."/>
            <person name="Hemphill L."/>
            <person name="Bason N."/>
            <person name="Farbrother P."/>
            <person name="Desany B."/>
            <person name="Just E."/>
            <person name="Morio T."/>
            <person name="Rost R."/>
            <person name="Churcher C."/>
            <person name="Cooper J."/>
            <person name="Haydock S."/>
            <person name="van Driessche N."/>
            <person name="Cronin A."/>
            <person name="Goodhead I."/>
            <person name="Muzny D."/>
            <person name="Mourier T."/>
            <person name="Pain A."/>
            <person name="Lu M."/>
            <person name="Harper D."/>
            <person name="Lindsay R."/>
            <person name="Hauser H."/>
            <person name="James K."/>
            <person name="Quiles M."/>
            <person name="Madan Babu M."/>
            <person name="Saito T."/>
            <person name="Buchrieser C."/>
            <person name="Wardroper A."/>
            <person name="Felder M."/>
            <person name="Thangavelu M."/>
            <person name="Johnson D."/>
            <person name="Knights A."/>
            <person name="Loulseged H."/>
            <person name="Mungall K."/>
            <person name="Oliver K."/>
            <person name="Price C."/>
            <person name="Quail M.A."/>
            <person name="Urushihara H."/>
            <person name="Hernandez J."/>
            <person name="Rabbinowitsch E."/>
            <person name="Steffen D."/>
            <person name="Sanders M."/>
            <person name="Ma J."/>
            <person name="Kohara Y."/>
            <person name="Sharp S."/>
            <person name="Simmonds M."/>
            <person name="Spiegler S."/>
            <person name="Tivey A."/>
            <person name="Sugano S."/>
            <person name="White B."/>
            <person name="Walker D."/>
            <person name="Woodward J."/>
            <person name="Winckler T."/>
            <person name="Tanaka Y."/>
            <person name="Shaulsky G."/>
            <person name="Schleicher M."/>
            <person name="Weinstock G."/>
            <person name="Rosenthal A."/>
            <person name="Cox E.C."/>
            <person name="Chisholm R.L."/>
            <person name="Gibbs R."/>
            <person name="Loomis W.F."/>
            <person name="Platzer M."/>
            <person name="Kay R.R."/>
            <person name="Williams J."/>
            <person name="Dear P.H."/>
            <person name="Noegel A.A."/>
            <person name="Barrell B."/>
            <person name="Kuspa A."/>
        </authorList>
    </citation>
    <scope>NUCLEOTIDE SEQUENCE [LARGE SCALE GENOMIC DNA]</scope>
    <source>
        <strain evidence="5 6">AX4</strain>
    </source>
</reference>
<dbReference type="SMR" id="Q55E84"/>
<dbReference type="PhylomeDB" id="Q55E84"/>
<organism evidence="5 6">
    <name type="scientific">Dictyostelium discoideum</name>
    <name type="common">Social amoeba</name>
    <dbReference type="NCBI Taxonomy" id="44689"/>
    <lineage>
        <taxon>Eukaryota</taxon>
        <taxon>Amoebozoa</taxon>
        <taxon>Evosea</taxon>
        <taxon>Eumycetozoa</taxon>
        <taxon>Dictyostelia</taxon>
        <taxon>Dictyosteliales</taxon>
        <taxon>Dictyosteliaceae</taxon>
        <taxon>Dictyostelium</taxon>
    </lineage>
</organism>
<keyword evidence="2" id="KW-1133">Transmembrane helix</keyword>
<feature type="disulfide bond" evidence="1">
    <location>
        <begin position="651"/>
        <end position="660"/>
    </location>
</feature>
<dbReference type="Pfam" id="PF22933">
    <property type="entry name" value="ComC_SSD"/>
    <property type="match status" value="1"/>
</dbReference>
<dbReference type="PROSITE" id="PS00022">
    <property type="entry name" value="EGF_1"/>
    <property type="match status" value="1"/>
</dbReference>
<evidence type="ECO:0000259" key="4">
    <source>
        <dbReference type="PROSITE" id="PS50026"/>
    </source>
</evidence>
<keyword evidence="1" id="KW-1015">Disulfide bond</keyword>
<gene>
    <name evidence="5" type="ORF">DDB_G0269354</name>
</gene>
<dbReference type="InParanoid" id="Q55E84"/>
<dbReference type="InterPro" id="IPR000742">
    <property type="entry name" value="EGF"/>
</dbReference>
<feature type="transmembrane region" description="Helical" evidence="2">
    <location>
        <begin position="933"/>
        <end position="957"/>
    </location>
</feature>
<dbReference type="HOGENOM" id="CLU_325026_0_0_1"/>
<evidence type="ECO:0000256" key="3">
    <source>
        <dbReference type="SAM" id="SignalP"/>
    </source>
</evidence>
<dbReference type="InterPro" id="IPR013783">
    <property type="entry name" value="Ig-like_fold"/>
</dbReference>
<dbReference type="InterPro" id="IPR054484">
    <property type="entry name" value="ComC_SSD"/>
</dbReference>
<dbReference type="EMBL" id="AAFI02000005">
    <property type="protein sequence ID" value="EAL72027.1"/>
    <property type="molecule type" value="Genomic_DNA"/>
</dbReference>
<sequence>MNKKTILFLFLFLFLFLIKTGNSKNNDGGSGSRGDDETMTLLGVEDAVASGLSTTTRTSGPVTVPPEVTLSPNVISTLSRFAFPFDIKNYFQVFSDKSLKFTDYILSVSIQDPVTTNFQQLLCSPLDYEATCLLDIGKTAYLDRNIIVTLNSTFATHTFPISMFNVDSITQVRDTIVANGNGFDKISLIFCYFVIQATSGQYSYNPTLISSTILSIPIIDAYKYEMNGTVSFKYSADIVYQETLAPFVPFISSVSPPLVKLDTIVTVTGVFFFQKTIGSLVFNGSYYSEQNMDLYSLDFSNESIMYINGTALSFYFQGDASFTFKRNQESLPFSDTRSNLVNLKIVQPKIIDISYDISQDLLNIRGNFLDPAVYEISLNGLIFNTDSILPDPSLSTKTNLYFKNPQLYYSSAYLVCLGTSSAGYSQFKSQLIPKLVILDRLVKRGDRTIYLSGSYLLPNDRVNNPIYSINISSSGSSSSNPIQCYNIKVLKYLSFKQLYNISCQVDNSLENANRIQFNMVDTSVPPITFSFSYQPPTITSVSSTIYKKPGVVTIKGSSFCSQPTITIGDDSCSQPILSVGNDYDSLTCNFQSNAGLSNSTLLVSIICDTIQNTSSQSFVYIRDDPCPSSSTGVCSGPTNGKCNEDQRQCECNTGYSGFSCSNKVDTQVKPPIPIINDTKTVIETGIETGVQFEIGIIQIREIQSFNNDKVVKYINLKNEKWNLITKSTDLNDIVIYTYGLIVNNNKTKINVQIMINSGNSTSYDFLGDTFTLLPNSVKYQVEIIEWDFGATLNSLQVLFESKITATNNNNNCDNDNQDQEISKNILMNGQSIRTIEMKSINGDILVGTFSNRLKIDERVVVSSIEILSQDSLLSSNISTTQNQSVIQAITINYFKTNAIIDPNFGVLLSNDQNTPSPNGCNENTNSSNKFASWKIAVIVVCSVVGISLIVVSTSIIYRKIRNKSLILEIRLKLSK</sequence>
<dbReference type="PaxDb" id="44689-DDB0233246"/>
<dbReference type="AlphaFoldDB" id="Q55E84"/>
<keyword evidence="1" id="KW-0245">EGF-like domain</keyword>
<dbReference type="PROSITE" id="PS01186">
    <property type="entry name" value="EGF_2"/>
    <property type="match status" value="1"/>
</dbReference>
<feature type="domain" description="EGF-like" evidence="4">
    <location>
        <begin position="622"/>
        <end position="661"/>
    </location>
</feature>
<dbReference type="eggNOG" id="ENOG502RF8U">
    <property type="taxonomic scope" value="Eukaryota"/>
</dbReference>
<proteinExistence type="predicted"/>
<dbReference type="VEuPathDB" id="AmoebaDB:DDB_G0269354"/>
<dbReference type="PANTHER" id="PTHR31378:SF5">
    <property type="entry name" value="EGF-LIKE DOMAIN-CONTAINING PROTEIN"/>
    <property type="match status" value="1"/>
</dbReference>
<name>Q55E84_DICDI</name>
<evidence type="ECO:0000313" key="6">
    <source>
        <dbReference type="Proteomes" id="UP000002195"/>
    </source>
</evidence>
<dbReference type="Gene3D" id="2.60.40.10">
    <property type="entry name" value="Immunoglobulins"/>
    <property type="match status" value="1"/>
</dbReference>
<accession>Q55E84</accession>
<comment type="caution">
    <text evidence="5">The sequence shown here is derived from an EMBL/GenBank/DDBJ whole genome shotgun (WGS) entry which is preliminary data.</text>
</comment>
<dbReference type="dictyBase" id="DDB_G0269354"/>
<dbReference type="Proteomes" id="UP000002195">
    <property type="component" value="Unassembled WGS sequence"/>
</dbReference>
<evidence type="ECO:0000313" key="5">
    <source>
        <dbReference type="EMBL" id="EAL72027.1"/>
    </source>
</evidence>
<comment type="caution">
    <text evidence="1">Lacks conserved residue(s) required for the propagation of feature annotation.</text>
</comment>
<dbReference type="GeneID" id="8616839"/>
<dbReference type="PROSITE" id="PS50026">
    <property type="entry name" value="EGF_3"/>
    <property type="match status" value="1"/>
</dbReference>
<feature type="chain" id="PRO_5004250558" evidence="3">
    <location>
        <begin position="24"/>
        <end position="975"/>
    </location>
</feature>
<evidence type="ECO:0000256" key="1">
    <source>
        <dbReference type="PROSITE-ProRule" id="PRU00076"/>
    </source>
</evidence>
<dbReference type="KEGG" id="ddi:DDB_G0269354"/>
<keyword evidence="2" id="KW-0472">Membrane</keyword>
<dbReference type="PANTHER" id="PTHR31378">
    <property type="entry name" value="EGF-LIKE DOMAIN-CONTAINING PROTEIN-RELATED-RELATED"/>
    <property type="match status" value="1"/>
</dbReference>
<dbReference type="STRING" id="44689.Q55E84"/>